<organism evidence="7 8">
    <name type="scientific">Mycolicibacterium elephantis</name>
    <dbReference type="NCBI Taxonomy" id="81858"/>
    <lineage>
        <taxon>Bacteria</taxon>
        <taxon>Bacillati</taxon>
        <taxon>Actinomycetota</taxon>
        <taxon>Actinomycetes</taxon>
        <taxon>Mycobacteriales</taxon>
        <taxon>Mycobacteriaceae</taxon>
        <taxon>Mycolicibacterium</taxon>
    </lineage>
</organism>
<dbReference type="GO" id="GO:0015074">
    <property type="term" value="P:DNA integration"/>
    <property type="evidence" value="ECO:0007669"/>
    <property type="project" value="InterPro"/>
</dbReference>
<dbReference type="PROSITE" id="PS51898">
    <property type="entry name" value="TYR_RECOMBINASE"/>
    <property type="match status" value="1"/>
</dbReference>
<dbReference type="AlphaFoldDB" id="A0A1X0D9U5"/>
<dbReference type="CDD" id="cd01189">
    <property type="entry name" value="INT_ICEBs1_C_like"/>
    <property type="match status" value="1"/>
</dbReference>
<feature type="domain" description="Tyr recombinase" evidence="5">
    <location>
        <begin position="213"/>
        <end position="457"/>
    </location>
</feature>
<evidence type="ECO:0000313" key="8">
    <source>
        <dbReference type="Proteomes" id="UP000192772"/>
    </source>
</evidence>
<reference evidence="7 8" key="1">
    <citation type="submission" date="2017-02" db="EMBL/GenBank/DDBJ databases">
        <title>The new phylogeny of genus Mycobacterium.</title>
        <authorList>
            <person name="Tortoli E."/>
            <person name="Trovato A."/>
            <person name="Cirillo D.M."/>
        </authorList>
    </citation>
    <scope>NUCLEOTIDE SEQUENCE [LARGE SCALE GENOMIC DNA]</scope>
    <source>
        <strain evidence="7 8">FI-09383</strain>
    </source>
</reference>
<gene>
    <name evidence="7" type="ORF">BST23_00525</name>
</gene>
<evidence type="ECO:0000256" key="2">
    <source>
        <dbReference type="ARBA" id="ARBA00023125"/>
    </source>
</evidence>
<evidence type="ECO:0000256" key="1">
    <source>
        <dbReference type="ARBA" id="ARBA00008857"/>
    </source>
</evidence>
<dbReference type="Gene3D" id="1.10.443.10">
    <property type="entry name" value="Intergrase catalytic core"/>
    <property type="match status" value="1"/>
</dbReference>
<dbReference type="OrthoDB" id="1822491at2"/>
<dbReference type="PANTHER" id="PTHR30349:SF64">
    <property type="entry name" value="PROPHAGE INTEGRASE INTD-RELATED"/>
    <property type="match status" value="1"/>
</dbReference>
<proteinExistence type="inferred from homology"/>
<comment type="caution">
    <text evidence="7">The sequence shown here is derived from an EMBL/GenBank/DDBJ whole genome shotgun (WGS) entry which is preliminary data.</text>
</comment>
<evidence type="ECO:0000256" key="3">
    <source>
        <dbReference type="ARBA" id="ARBA00023172"/>
    </source>
</evidence>
<evidence type="ECO:0000256" key="4">
    <source>
        <dbReference type="PROSITE-ProRule" id="PRU01248"/>
    </source>
</evidence>
<sequence length="484" mass="53703">MAYMKVVDLKQQRRGKPVKRYVVVWREPVRDRFGNPVPLSPDHPTGPKRTRDCIERFDNREAAEARRDELNAAKHTTGTSVLSEQRKAGERPFGHYARAWLDAQAVKVSQGKLKQRTVDEYDRLLRCYVLEEFGGMAVAAISPAHCEQYLAALVRQSSRQGDRDPLTPGTVKHAWDMLRRVLVYAMRQGAIASNPTDRVDFSASRATGDHDGFEHHPLTAEQIGRLSAAVAGGVPGLPAYPVYALMVEFMAYTGLRASEVMGLEVQDLQITTRTGEPARGIVHVRRTKERKAGEWVTGTPKSKKSRRTVPLPAWLAERMAGYLRDVHRRPHEPSAPLWPNRKNGGGYRAKGERYAVPLDWSEPVAIGTFYDTILKPALEAVGLPASRPAVPATATAPAIPATRGVRLHDLRHTFAVLQLSAGVHFMQVSKWLGHSTFTLTLDVYGDYIPEQDGGALNTLPEPPAPEQPAELPSNVVRMFGRQTS</sequence>
<name>A0A1X0D9U5_9MYCO</name>
<keyword evidence="2 4" id="KW-0238">DNA-binding</keyword>
<dbReference type="STRING" id="81858.BST23_00525"/>
<dbReference type="PROSITE" id="PS51900">
    <property type="entry name" value="CB"/>
    <property type="match status" value="1"/>
</dbReference>
<dbReference type="InterPro" id="IPR044068">
    <property type="entry name" value="CB"/>
</dbReference>
<dbReference type="Proteomes" id="UP000192772">
    <property type="component" value="Unassembled WGS sequence"/>
</dbReference>
<dbReference type="EMBL" id="MVHP01000001">
    <property type="protein sequence ID" value="ORA69184.1"/>
    <property type="molecule type" value="Genomic_DNA"/>
</dbReference>
<dbReference type="GO" id="GO:0003677">
    <property type="term" value="F:DNA binding"/>
    <property type="evidence" value="ECO:0007669"/>
    <property type="project" value="UniProtKB-UniRule"/>
</dbReference>
<evidence type="ECO:0000259" key="5">
    <source>
        <dbReference type="PROSITE" id="PS51898"/>
    </source>
</evidence>
<protein>
    <submittedName>
        <fullName evidence="7">Site-specific integrase</fullName>
    </submittedName>
</protein>
<dbReference type="InterPro" id="IPR002104">
    <property type="entry name" value="Integrase_catalytic"/>
</dbReference>
<accession>A0A1X0D9U5</accession>
<dbReference type="GO" id="GO:0006310">
    <property type="term" value="P:DNA recombination"/>
    <property type="evidence" value="ECO:0007669"/>
    <property type="project" value="UniProtKB-KW"/>
</dbReference>
<dbReference type="Gene3D" id="1.10.150.130">
    <property type="match status" value="1"/>
</dbReference>
<feature type="domain" description="Core-binding (CB)" evidence="6">
    <location>
        <begin position="91"/>
        <end position="186"/>
    </location>
</feature>
<keyword evidence="3" id="KW-0233">DNA recombination</keyword>
<dbReference type="InterPro" id="IPR050090">
    <property type="entry name" value="Tyrosine_recombinase_XerCD"/>
</dbReference>
<dbReference type="SUPFAM" id="SSF56349">
    <property type="entry name" value="DNA breaking-rejoining enzymes"/>
    <property type="match status" value="1"/>
</dbReference>
<dbReference type="InterPro" id="IPR010998">
    <property type="entry name" value="Integrase_recombinase_N"/>
</dbReference>
<dbReference type="InterPro" id="IPR013762">
    <property type="entry name" value="Integrase-like_cat_sf"/>
</dbReference>
<dbReference type="InterPro" id="IPR011010">
    <property type="entry name" value="DNA_brk_join_enz"/>
</dbReference>
<comment type="similarity">
    <text evidence="1">Belongs to the 'phage' integrase family.</text>
</comment>
<dbReference type="PANTHER" id="PTHR30349">
    <property type="entry name" value="PHAGE INTEGRASE-RELATED"/>
    <property type="match status" value="1"/>
</dbReference>
<evidence type="ECO:0000313" key="7">
    <source>
        <dbReference type="EMBL" id="ORA69184.1"/>
    </source>
</evidence>
<evidence type="ECO:0000259" key="6">
    <source>
        <dbReference type="PROSITE" id="PS51900"/>
    </source>
</evidence>